<comment type="similarity">
    <text evidence="1 4">Belongs to the eukaryotic ribosomal protein eS8 family.</text>
</comment>
<dbReference type="Gene3D" id="1.10.168.20">
    <property type="entry name" value="Ribosomal protein S8e, subdomain"/>
    <property type="match status" value="1"/>
</dbReference>
<dbReference type="Pfam" id="PF01201">
    <property type="entry name" value="Ribosomal_S8e"/>
    <property type="match status" value="1"/>
</dbReference>
<dbReference type="InterPro" id="IPR001047">
    <property type="entry name" value="Ribosomal_eS8"/>
</dbReference>
<evidence type="ECO:0000259" key="6">
    <source>
        <dbReference type="Pfam" id="PF00149"/>
    </source>
</evidence>
<feature type="compositionally biased region" description="Basic and acidic residues" evidence="5">
    <location>
        <begin position="127"/>
        <end position="139"/>
    </location>
</feature>
<dbReference type="OrthoDB" id="630188at2759"/>
<dbReference type="GO" id="GO:0016787">
    <property type="term" value="F:hydrolase activity"/>
    <property type="evidence" value="ECO:0007669"/>
    <property type="project" value="InterPro"/>
</dbReference>
<dbReference type="SUPFAM" id="SSF56300">
    <property type="entry name" value="Metallo-dependent phosphatases"/>
    <property type="match status" value="1"/>
</dbReference>
<evidence type="ECO:0000313" key="7">
    <source>
        <dbReference type="EMBL" id="KAE8400171.1"/>
    </source>
</evidence>
<dbReference type="InterPro" id="IPR004843">
    <property type="entry name" value="Calcineurin-like_PHP"/>
</dbReference>
<reference evidence="7 8" key="1">
    <citation type="submission" date="2019-04" db="EMBL/GenBank/DDBJ databases">
        <authorList>
            <consortium name="DOE Joint Genome Institute"/>
            <person name="Mondo S."/>
            <person name="Kjaerbolling I."/>
            <person name="Vesth T."/>
            <person name="Frisvad J.C."/>
            <person name="Nybo J.L."/>
            <person name="Theobald S."/>
            <person name="Kildgaard S."/>
            <person name="Isbrandt T."/>
            <person name="Kuo A."/>
            <person name="Sato A."/>
            <person name="Lyhne E.K."/>
            <person name="Kogle M.E."/>
            <person name="Wiebenga A."/>
            <person name="Kun R.S."/>
            <person name="Lubbers R.J."/>
            <person name="Makela M.R."/>
            <person name="Barry K."/>
            <person name="Chovatia M."/>
            <person name="Clum A."/>
            <person name="Daum C."/>
            <person name="Haridas S."/>
            <person name="He G."/>
            <person name="LaButti K."/>
            <person name="Lipzen A."/>
            <person name="Riley R."/>
            <person name="Salamov A."/>
            <person name="Simmons B.A."/>
            <person name="Magnuson J.K."/>
            <person name="Henrissat B."/>
            <person name="Mortensen U.H."/>
            <person name="Larsen T.O."/>
            <person name="Devries R.P."/>
            <person name="Grigoriev I.V."/>
            <person name="Machida M."/>
            <person name="Baker S.E."/>
            <person name="Andersen M.R."/>
            <person name="Cantor M.N."/>
            <person name="Hua S.X."/>
        </authorList>
    </citation>
    <scope>NUCLEOTIDE SEQUENCE [LARGE SCALE GENOMIC DNA]</scope>
    <source>
        <strain evidence="7 8">CBS 119388</strain>
    </source>
</reference>
<dbReference type="Pfam" id="PF00149">
    <property type="entry name" value="Metallophos"/>
    <property type="match status" value="1"/>
</dbReference>
<dbReference type="RefSeq" id="XP_031937490.1">
    <property type="nucleotide sequence ID" value="XM_032085282.1"/>
</dbReference>
<dbReference type="GO" id="GO:0005840">
    <property type="term" value="C:ribosome"/>
    <property type="evidence" value="ECO:0007669"/>
    <property type="project" value="UniProtKB-KW"/>
</dbReference>
<feature type="region of interest" description="Disordered" evidence="5">
    <location>
        <begin position="1"/>
        <end position="20"/>
    </location>
</feature>
<evidence type="ECO:0000256" key="5">
    <source>
        <dbReference type="SAM" id="MobiDB-lite"/>
    </source>
</evidence>
<dbReference type="InterPro" id="IPR029052">
    <property type="entry name" value="Metallo-depent_PP-like"/>
</dbReference>
<dbReference type="InterPro" id="IPR042563">
    <property type="entry name" value="Ribosomal_protein_eS8_euk"/>
</dbReference>
<dbReference type="Gene3D" id="3.60.21.10">
    <property type="match status" value="1"/>
</dbReference>
<evidence type="ECO:0000256" key="4">
    <source>
        <dbReference type="RuleBase" id="RU000669"/>
    </source>
</evidence>
<feature type="domain" description="Calcineurin-like phosphoesterase" evidence="6">
    <location>
        <begin position="211"/>
        <end position="457"/>
    </location>
</feature>
<dbReference type="AlphaFoldDB" id="A0A5N7D180"/>
<keyword evidence="3 4" id="KW-0687">Ribonucleoprotein</keyword>
<gene>
    <name evidence="7" type="ORF">BDV37DRAFT_274698</name>
</gene>
<dbReference type="PANTHER" id="PTHR10394">
    <property type="entry name" value="40S RIBOSOMAL PROTEIN S8"/>
    <property type="match status" value="1"/>
</dbReference>
<dbReference type="GO" id="GO:0006412">
    <property type="term" value="P:translation"/>
    <property type="evidence" value="ECO:0007669"/>
    <property type="project" value="InterPro"/>
</dbReference>
<accession>A0A5N7D180</accession>
<dbReference type="GeneID" id="43669973"/>
<name>A0A5N7D180_9EURO</name>
<sequence>MGISRDSRHKRSATGAKRATYRKKRAFEKGRQAANTRIGSKRIHLVRTRGGNRKFRALRLDSGNFSWGSEGISRKTRVIVVAYHPSNNELVRTNTLTKSAVVQIDAAPFRQWYEAHYGQPLGRRRQQKTETTEEKKSNSVVKKQAERFAESGKVESAVERQFEAGRLYAVIASRPGQSGRVDGYILEGDELAFYQKAIRKKGNIKMTIKTRICIISDTHTLTPNPAPNTTNPYRHPLPSSDILLHAGDITKVGLKAEHEVILAMLKEAPAELKLVVAGNHDITLDEEYYTRIGHYRHRYRTDHTAASATAGKENVGASDEEEGRVESVREIKALWTSEEAVNAGIRYLEEGVQRFTLGNGARFTVYASPYTPEFCQWAFAYDRGTDRFNAPRSTAEGVFVPPNPVPDDGVDIMLTHGPPYGILDQVVGSHASVGCEHLFRAVERAKPRLHVFGHIHEAYGATRVEWSTRNQSMIQCDKETTLEDRCAYTDVSGESKSPLRVGDETLFVNASVVTVQYQAVNAPWLVDLELPS</sequence>
<dbReference type="EMBL" id="ML736820">
    <property type="protein sequence ID" value="KAE8400171.1"/>
    <property type="molecule type" value="Genomic_DNA"/>
</dbReference>
<organism evidence="7 8">
    <name type="scientific">Aspergillus pseudonomiae</name>
    <dbReference type="NCBI Taxonomy" id="1506151"/>
    <lineage>
        <taxon>Eukaryota</taxon>
        <taxon>Fungi</taxon>
        <taxon>Dikarya</taxon>
        <taxon>Ascomycota</taxon>
        <taxon>Pezizomycotina</taxon>
        <taxon>Eurotiomycetes</taxon>
        <taxon>Eurotiomycetidae</taxon>
        <taxon>Eurotiales</taxon>
        <taxon>Aspergillaceae</taxon>
        <taxon>Aspergillus</taxon>
        <taxon>Aspergillus subgen. Circumdati</taxon>
    </lineage>
</organism>
<dbReference type="CDD" id="cd11380">
    <property type="entry name" value="Ribosomal_S8e_like"/>
    <property type="match status" value="1"/>
</dbReference>
<dbReference type="Proteomes" id="UP000325579">
    <property type="component" value="Unassembled WGS sequence"/>
</dbReference>
<proteinExistence type="inferred from homology"/>
<dbReference type="GO" id="GO:1990904">
    <property type="term" value="C:ribonucleoprotein complex"/>
    <property type="evidence" value="ECO:0007669"/>
    <property type="project" value="UniProtKB-KW"/>
</dbReference>
<dbReference type="GO" id="GO:0003735">
    <property type="term" value="F:structural constituent of ribosome"/>
    <property type="evidence" value="ECO:0007669"/>
    <property type="project" value="InterPro"/>
</dbReference>
<feature type="region of interest" description="Disordered" evidence="5">
    <location>
        <begin position="120"/>
        <end position="139"/>
    </location>
</feature>
<dbReference type="InterPro" id="IPR022309">
    <property type="entry name" value="Ribosomal_Se8/biogenesis_NSA2"/>
</dbReference>
<keyword evidence="2 4" id="KW-0689">Ribosomal protein</keyword>
<protein>
    <recommendedName>
        <fullName evidence="4">40S ribosomal protein S8</fullName>
    </recommendedName>
</protein>
<dbReference type="NCBIfam" id="TIGR00307">
    <property type="entry name" value="eS8"/>
    <property type="match status" value="1"/>
</dbReference>
<evidence type="ECO:0000256" key="1">
    <source>
        <dbReference type="ARBA" id="ARBA00005257"/>
    </source>
</evidence>
<dbReference type="FunFam" id="1.10.168.20:FF:000001">
    <property type="entry name" value="40S ribosomal protein S8"/>
    <property type="match status" value="1"/>
</dbReference>
<evidence type="ECO:0000256" key="2">
    <source>
        <dbReference type="ARBA" id="ARBA00022980"/>
    </source>
</evidence>
<keyword evidence="8" id="KW-1185">Reference proteome</keyword>
<dbReference type="CDD" id="cd07379">
    <property type="entry name" value="MPP_239FB"/>
    <property type="match status" value="1"/>
</dbReference>
<evidence type="ECO:0000256" key="3">
    <source>
        <dbReference type="ARBA" id="ARBA00023274"/>
    </source>
</evidence>
<evidence type="ECO:0000313" key="8">
    <source>
        <dbReference type="Proteomes" id="UP000325579"/>
    </source>
</evidence>
<dbReference type="Gene3D" id="2.40.10.310">
    <property type="match status" value="1"/>
</dbReference>